<comment type="caution">
    <text evidence="4">The sequence shown here is derived from an EMBL/GenBank/DDBJ whole genome shotgun (WGS) entry which is preliminary data.</text>
</comment>
<dbReference type="GO" id="GO:0003682">
    <property type="term" value="F:chromatin binding"/>
    <property type="evidence" value="ECO:0007669"/>
    <property type="project" value="TreeGrafter"/>
</dbReference>
<reference evidence="4 5" key="1">
    <citation type="submission" date="2022-07" db="EMBL/GenBank/DDBJ databases">
        <title>Genome-wide signatures of adaptation to extreme environments.</title>
        <authorList>
            <person name="Cho C.H."/>
            <person name="Yoon H.S."/>
        </authorList>
    </citation>
    <scope>NUCLEOTIDE SEQUENCE [LARGE SCALE GENOMIC DNA]</scope>
    <source>
        <strain evidence="4 5">DBV 063 E5</strain>
    </source>
</reference>
<evidence type="ECO:0000313" key="4">
    <source>
        <dbReference type="EMBL" id="KAK4537326.1"/>
    </source>
</evidence>
<dbReference type="InterPro" id="IPR019140">
    <property type="entry name" value="MCM_complex-bd"/>
</dbReference>
<accession>A0AAV9IZ49</accession>
<dbReference type="PANTHER" id="PTHR13489">
    <property type="entry name" value="MINI-CHROMOSOME MAINTENANCE COMPLEX-BINDING PROTEIN"/>
    <property type="match status" value="1"/>
</dbReference>
<dbReference type="GO" id="GO:0005634">
    <property type="term" value="C:nucleus"/>
    <property type="evidence" value="ECO:0007669"/>
    <property type="project" value="UniProtKB-SubCell"/>
</dbReference>
<protein>
    <recommendedName>
        <fullName evidence="6">Mini-chromosome maintenance complex-binding protein</fullName>
    </recommendedName>
</protein>
<evidence type="ECO:0000256" key="3">
    <source>
        <dbReference type="SAM" id="MobiDB-lite"/>
    </source>
</evidence>
<organism evidence="4 5">
    <name type="scientific">Cyanidium caldarium</name>
    <name type="common">Red alga</name>
    <dbReference type="NCBI Taxonomy" id="2771"/>
    <lineage>
        <taxon>Eukaryota</taxon>
        <taxon>Rhodophyta</taxon>
        <taxon>Bangiophyceae</taxon>
        <taxon>Cyanidiales</taxon>
        <taxon>Cyanidiaceae</taxon>
        <taxon>Cyanidium</taxon>
    </lineage>
</organism>
<dbReference type="PANTHER" id="PTHR13489:SF0">
    <property type="entry name" value="MINI-CHROMOSOME MAINTENANCE COMPLEX-BINDING PROTEIN"/>
    <property type="match status" value="1"/>
</dbReference>
<evidence type="ECO:0000313" key="5">
    <source>
        <dbReference type="Proteomes" id="UP001301350"/>
    </source>
</evidence>
<dbReference type="Proteomes" id="UP001301350">
    <property type="component" value="Unassembled WGS sequence"/>
</dbReference>
<keyword evidence="5" id="KW-1185">Reference proteome</keyword>
<dbReference type="GO" id="GO:0006261">
    <property type="term" value="P:DNA-templated DNA replication"/>
    <property type="evidence" value="ECO:0007669"/>
    <property type="project" value="TreeGrafter"/>
</dbReference>
<evidence type="ECO:0000256" key="1">
    <source>
        <dbReference type="ARBA" id="ARBA00004123"/>
    </source>
</evidence>
<comment type="subcellular location">
    <subcellularLocation>
        <location evidence="1">Nucleus</location>
    </subcellularLocation>
</comment>
<evidence type="ECO:0008006" key="6">
    <source>
        <dbReference type="Google" id="ProtNLM"/>
    </source>
</evidence>
<dbReference type="EMBL" id="JANCYW010000012">
    <property type="protein sequence ID" value="KAK4537326.1"/>
    <property type="molecule type" value="Genomic_DNA"/>
</dbReference>
<feature type="compositionally biased region" description="Basic and acidic residues" evidence="3">
    <location>
        <begin position="73"/>
        <end position="86"/>
    </location>
</feature>
<proteinExistence type="predicted"/>
<sequence>MGQLRLETCDVLPPWACDSAQSTPSAGSLDADARLVRCRGMVQDVGPTQYLRGAGDEAWLEQTPVVLVPVPGEGERERSLVDRGRQTETAANGHALTNGASAASRALSEVVACFPGADDWVRSLNDIVEVVGVLSSPTAELDEHATETDGLMDVWARLPCIHVRHWRVCVRHGTHAKWNAPVDAGENDEDASPSTDAYAFLVHKALAPMLPQNDPLLAHYLLLTLLSSSASPPASRCSLHLSLPPSTPRTVARHTAHWLTQGLQALAPRCVALEVSVTALNAREWTPRKDYGTNRLERAPLQLPRGTLVVLDETTLEENGGQLNEVGVRNVRALLELVRDQTVRYQYDYTSGVRVEVDIPLILITCGRGLLASSQNALSVADVRLPLPPLSPDQALDVPVDARCRAVLAHLQRAPWPRIDDAMAQHIERDYVQERRDHPDICEPGTLQRWLRLASLEARAHREEALTLERWSRMRAREAARLERVRDERGG</sequence>
<name>A0AAV9IZ49_CYACA</name>
<gene>
    <name evidence="4" type="ORF">CDCA_CDCA12G3351</name>
</gene>
<dbReference type="Pfam" id="PF09739">
    <property type="entry name" value="MCM_bind"/>
    <property type="match status" value="1"/>
</dbReference>
<keyword evidence="2" id="KW-0539">Nucleus</keyword>
<feature type="region of interest" description="Disordered" evidence="3">
    <location>
        <begin position="71"/>
        <end position="93"/>
    </location>
</feature>
<evidence type="ECO:0000256" key="2">
    <source>
        <dbReference type="ARBA" id="ARBA00023242"/>
    </source>
</evidence>
<dbReference type="AlphaFoldDB" id="A0AAV9IZ49"/>